<dbReference type="Proteomes" id="UP000242188">
    <property type="component" value="Unassembled WGS sequence"/>
</dbReference>
<feature type="compositionally biased region" description="Basic residues" evidence="1">
    <location>
        <begin position="96"/>
        <end position="117"/>
    </location>
</feature>
<gene>
    <name evidence="2" type="ORF">KP79_PYT03767</name>
</gene>
<evidence type="ECO:0000313" key="2">
    <source>
        <dbReference type="EMBL" id="OWF46061.1"/>
    </source>
</evidence>
<accession>A0A210QBF5</accession>
<feature type="region of interest" description="Disordered" evidence="1">
    <location>
        <begin position="58"/>
        <end position="122"/>
    </location>
</feature>
<feature type="compositionally biased region" description="Basic and acidic residues" evidence="1">
    <location>
        <begin position="61"/>
        <end position="70"/>
    </location>
</feature>
<organism evidence="2 3">
    <name type="scientific">Mizuhopecten yessoensis</name>
    <name type="common">Japanese scallop</name>
    <name type="synonym">Patinopecten yessoensis</name>
    <dbReference type="NCBI Taxonomy" id="6573"/>
    <lineage>
        <taxon>Eukaryota</taxon>
        <taxon>Metazoa</taxon>
        <taxon>Spiralia</taxon>
        <taxon>Lophotrochozoa</taxon>
        <taxon>Mollusca</taxon>
        <taxon>Bivalvia</taxon>
        <taxon>Autobranchia</taxon>
        <taxon>Pteriomorphia</taxon>
        <taxon>Pectinida</taxon>
        <taxon>Pectinoidea</taxon>
        <taxon>Pectinidae</taxon>
        <taxon>Mizuhopecten</taxon>
    </lineage>
</organism>
<sequence length="176" mass="18916">MCRWGCTTTSTTYMCKWCGTRYCKECLHGDFVGQMKEPAKCRICNQIRCQGARVEYVPHQNKPEDGDNKRGKSAPAGRGRSPAKSGRPTKSAKGSKSAKGKKSGKKSGKKKKKKKKSLGSEIPPAGAETLLAAAPLPFNRFMGGIVILPMNLILGVSTGAKDKSLEDGNLIGKQVT</sequence>
<evidence type="ECO:0000256" key="1">
    <source>
        <dbReference type="SAM" id="MobiDB-lite"/>
    </source>
</evidence>
<reference evidence="2 3" key="1">
    <citation type="journal article" date="2017" name="Nat. Ecol. Evol.">
        <title>Scallop genome provides insights into evolution of bilaterian karyotype and development.</title>
        <authorList>
            <person name="Wang S."/>
            <person name="Zhang J."/>
            <person name="Jiao W."/>
            <person name="Li J."/>
            <person name="Xun X."/>
            <person name="Sun Y."/>
            <person name="Guo X."/>
            <person name="Huan P."/>
            <person name="Dong B."/>
            <person name="Zhang L."/>
            <person name="Hu X."/>
            <person name="Sun X."/>
            <person name="Wang J."/>
            <person name="Zhao C."/>
            <person name="Wang Y."/>
            <person name="Wang D."/>
            <person name="Huang X."/>
            <person name="Wang R."/>
            <person name="Lv J."/>
            <person name="Li Y."/>
            <person name="Zhang Z."/>
            <person name="Liu B."/>
            <person name="Lu W."/>
            <person name="Hui Y."/>
            <person name="Liang J."/>
            <person name="Zhou Z."/>
            <person name="Hou R."/>
            <person name="Li X."/>
            <person name="Liu Y."/>
            <person name="Li H."/>
            <person name="Ning X."/>
            <person name="Lin Y."/>
            <person name="Zhao L."/>
            <person name="Xing Q."/>
            <person name="Dou J."/>
            <person name="Li Y."/>
            <person name="Mao J."/>
            <person name="Guo H."/>
            <person name="Dou H."/>
            <person name="Li T."/>
            <person name="Mu C."/>
            <person name="Jiang W."/>
            <person name="Fu Q."/>
            <person name="Fu X."/>
            <person name="Miao Y."/>
            <person name="Liu J."/>
            <person name="Yu Q."/>
            <person name="Li R."/>
            <person name="Liao H."/>
            <person name="Li X."/>
            <person name="Kong Y."/>
            <person name="Jiang Z."/>
            <person name="Chourrout D."/>
            <person name="Li R."/>
            <person name="Bao Z."/>
        </authorList>
    </citation>
    <scope>NUCLEOTIDE SEQUENCE [LARGE SCALE GENOMIC DNA]</scope>
    <source>
        <strain evidence="2 3">PY_sf001</strain>
    </source>
</reference>
<keyword evidence="3" id="KW-1185">Reference proteome</keyword>
<dbReference type="AlphaFoldDB" id="A0A210QBF5"/>
<protein>
    <submittedName>
        <fullName evidence="2">Uncharacterized protein</fullName>
    </submittedName>
</protein>
<comment type="caution">
    <text evidence="2">The sequence shown here is derived from an EMBL/GenBank/DDBJ whole genome shotgun (WGS) entry which is preliminary data.</text>
</comment>
<proteinExistence type="predicted"/>
<dbReference type="OrthoDB" id="5970946at2759"/>
<dbReference type="EMBL" id="NEDP02004288">
    <property type="protein sequence ID" value="OWF46061.1"/>
    <property type="molecule type" value="Genomic_DNA"/>
</dbReference>
<evidence type="ECO:0000313" key="3">
    <source>
        <dbReference type="Proteomes" id="UP000242188"/>
    </source>
</evidence>
<name>A0A210QBF5_MIZYE</name>